<organism evidence="3 4">
    <name type="scientific">Actinoplanes sichuanensis</name>
    <dbReference type="NCBI Taxonomy" id="512349"/>
    <lineage>
        <taxon>Bacteria</taxon>
        <taxon>Bacillati</taxon>
        <taxon>Actinomycetota</taxon>
        <taxon>Actinomycetes</taxon>
        <taxon>Micromonosporales</taxon>
        <taxon>Micromonosporaceae</taxon>
        <taxon>Actinoplanes</taxon>
    </lineage>
</organism>
<evidence type="ECO:0000313" key="4">
    <source>
        <dbReference type="Proteomes" id="UP001597183"/>
    </source>
</evidence>
<feature type="domain" description="DUF7710" evidence="2">
    <location>
        <begin position="208"/>
        <end position="290"/>
    </location>
</feature>
<dbReference type="RefSeq" id="WP_317794238.1">
    <property type="nucleotide sequence ID" value="NZ_AP028461.1"/>
</dbReference>
<gene>
    <name evidence="3" type="ORF">ACFQ5G_53290</name>
</gene>
<evidence type="ECO:0000256" key="1">
    <source>
        <dbReference type="SAM" id="MobiDB-lite"/>
    </source>
</evidence>
<sequence>MNAVLRRPGMYGRDETAEQLLLGAMAAVDGNSTRWAAEFAGLRERHAFTATGVQGAYRDVLPADGLREATASIYAGIAHRCGWLDLDRTLSAAEYQRLAADIGDWVTEDRTLSEAVDRFGAPSLWIGGTNPLSPKTLCYATASPNDELLCLHLWNTFANDGAEGRHPEPVVFAVRHRPGDFPGSFSFTPEGERRRPGTGRQSRLRPTVWIFHGEQARYASAVFETDEAGLAWAAEHGVTGILAEYPYGGAYDAAVTEGRFTPSKPHHGTTNHVAAFSPGLRHIHLVNGRRD</sequence>
<evidence type="ECO:0000313" key="3">
    <source>
        <dbReference type="EMBL" id="MFD1374162.1"/>
    </source>
</evidence>
<dbReference type="Proteomes" id="UP001597183">
    <property type="component" value="Unassembled WGS sequence"/>
</dbReference>
<name>A0ABW4AVD7_9ACTN</name>
<comment type="caution">
    <text evidence="3">The sequence shown here is derived from an EMBL/GenBank/DDBJ whole genome shotgun (WGS) entry which is preliminary data.</text>
</comment>
<keyword evidence="4" id="KW-1185">Reference proteome</keyword>
<proteinExistence type="predicted"/>
<reference evidence="4" key="1">
    <citation type="journal article" date="2019" name="Int. J. Syst. Evol. Microbiol.">
        <title>The Global Catalogue of Microorganisms (GCM) 10K type strain sequencing project: providing services to taxonomists for standard genome sequencing and annotation.</title>
        <authorList>
            <consortium name="The Broad Institute Genomics Platform"/>
            <consortium name="The Broad Institute Genome Sequencing Center for Infectious Disease"/>
            <person name="Wu L."/>
            <person name="Ma J."/>
        </authorList>
    </citation>
    <scope>NUCLEOTIDE SEQUENCE [LARGE SCALE GENOMIC DNA]</scope>
    <source>
        <strain evidence="4">CCM 7526</strain>
    </source>
</reference>
<evidence type="ECO:0000259" key="2">
    <source>
        <dbReference type="Pfam" id="PF24819"/>
    </source>
</evidence>
<dbReference type="InterPro" id="IPR056127">
    <property type="entry name" value="DUF7710"/>
</dbReference>
<accession>A0ABW4AVD7</accession>
<dbReference type="EMBL" id="JBHTMK010000079">
    <property type="protein sequence ID" value="MFD1374162.1"/>
    <property type="molecule type" value="Genomic_DNA"/>
</dbReference>
<feature type="region of interest" description="Disordered" evidence="1">
    <location>
        <begin position="182"/>
        <end position="201"/>
    </location>
</feature>
<protein>
    <recommendedName>
        <fullName evidence="2">DUF7710 domain-containing protein</fullName>
    </recommendedName>
</protein>
<dbReference type="Pfam" id="PF24819">
    <property type="entry name" value="DUF7710"/>
    <property type="match status" value="1"/>
</dbReference>